<dbReference type="InterPro" id="IPR029264">
    <property type="entry name" value="ARF7EP_C"/>
</dbReference>
<feature type="compositionally biased region" description="Polar residues" evidence="1">
    <location>
        <begin position="84"/>
        <end position="102"/>
    </location>
</feature>
<organism evidence="3 4">
    <name type="scientific">Plectus sambesii</name>
    <dbReference type="NCBI Taxonomy" id="2011161"/>
    <lineage>
        <taxon>Eukaryota</taxon>
        <taxon>Metazoa</taxon>
        <taxon>Ecdysozoa</taxon>
        <taxon>Nematoda</taxon>
        <taxon>Chromadorea</taxon>
        <taxon>Plectida</taxon>
        <taxon>Plectina</taxon>
        <taxon>Plectoidea</taxon>
        <taxon>Plectidae</taxon>
        <taxon>Plectus</taxon>
    </lineage>
</organism>
<evidence type="ECO:0000313" key="4">
    <source>
        <dbReference type="WBParaSite" id="PSAMB.scaffold4957size13046.g25614.t1"/>
    </source>
</evidence>
<feature type="region of interest" description="Disordered" evidence="1">
    <location>
        <begin position="82"/>
        <end position="126"/>
    </location>
</feature>
<protein>
    <submittedName>
        <fullName evidence="4">ARF7 effector protein C-terminal domain-containing protein</fullName>
    </submittedName>
</protein>
<name>A0A914WV28_9BILA</name>
<evidence type="ECO:0000256" key="1">
    <source>
        <dbReference type="SAM" id="MobiDB-lite"/>
    </source>
</evidence>
<evidence type="ECO:0000259" key="2">
    <source>
        <dbReference type="Pfam" id="PF14949"/>
    </source>
</evidence>
<dbReference type="Proteomes" id="UP000887566">
    <property type="component" value="Unplaced"/>
</dbReference>
<dbReference type="PANTHER" id="PTHR46536:SF3">
    <property type="entry name" value="ARF7 EFFECTOR PROTEIN C-TERMINAL DOMAIN-CONTAINING PROTEIN"/>
    <property type="match status" value="1"/>
</dbReference>
<dbReference type="PANTHER" id="PTHR46536">
    <property type="entry name" value="ARL14 EFFECTOR PROTEIN"/>
    <property type="match status" value="1"/>
</dbReference>
<evidence type="ECO:0000313" key="3">
    <source>
        <dbReference type="Proteomes" id="UP000887566"/>
    </source>
</evidence>
<proteinExistence type="predicted"/>
<feature type="region of interest" description="Disordered" evidence="1">
    <location>
        <begin position="1"/>
        <end position="21"/>
    </location>
</feature>
<dbReference type="WBParaSite" id="PSAMB.scaffold4957size13046.g25614.t1">
    <property type="protein sequence ID" value="PSAMB.scaffold4957size13046.g25614.t1"/>
    <property type="gene ID" value="PSAMB.scaffold4957size13046.g25614"/>
</dbReference>
<dbReference type="Pfam" id="PF14949">
    <property type="entry name" value="ARF7EP_C"/>
    <property type="match status" value="1"/>
</dbReference>
<feature type="domain" description="ARF7 effector protein C-terminal" evidence="2">
    <location>
        <begin position="106"/>
        <end position="193"/>
    </location>
</feature>
<keyword evidence="3" id="KW-1185">Reference proteome</keyword>
<sequence length="209" mass="23769">MPLRRKMMPELQPTPGLDEKTSRLIKAADSDADSLEGEMGAEDTSLYSYDYEKWMEEEPSTSNHRRKSATAYRELRKLRVDNPKGSSTSLSFDYSTEANTVRRSQRRVELERQRRSKAGGEGNVKMAKETSAPAGMHDRQGRLITPDGRRVQLCDCLDALCAGCHLPCERCESTLCGGECQRARRYFYAEIQINGQPRHSVRHPFFDDS</sequence>
<reference evidence="4" key="1">
    <citation type="submission" date="2022-11" db="UniProtKB">
        <authorList>
            <consortium name="WormBaseParasite"/>
        </authorList>
    </citation>
    <scope>IDENTIFICATION</scope>
</reference>
<dbReference type="AlphaFoldDB" id="A0A914WV28"/>
<accession>A0A914WV28</accession>